<accession>A0A4Y2LDI7</accession>
<dbReference type="GO" id="GO:0005337">
    <property type="term" value="F:nucleoside transmembrane transporter activity"/>
    <property type="evidence" value="ECO:0007669"/>
    <property type="project" value="InterPro"/>
</dbReference>
<feature type="transmembrane region" description="Helical" evidence="7">
    <location>
        <begin position="50"/>
        <end position="71"/>
    </location>
</feature>
<dbReference type="AlphaFoldDB" id="A0A4Y2LDI7"/>
<feature type="transmembrane region" description="Helical" evidence="7">
    <location>
        <begin position="156"/>
        <end position="177"/>
    </location>
</feature>
<evidence type="ECO:0000256" key="2">
    <source>
        <dbReference type="ARBA" id="ARBA00007965"/>
    </source>
</evidence>
<evidence type="ECO:0000256" key="4">
    <source>
        <dbReference type="ARBA" id="ARBA00022692"/>
    </source>
</evidence>
<evidence type="ECO:0000256" key="5">
    <source>
        <dbReference type="ARBA" id="ARBA00022989"/>
    </source>
</evidence>
<evidence type="ECO:0000256" key="3">
    <source>
        <dbReference type="ARBA" id="ARBA00022448"/>
    </source>
</evidence>
<proteinExistence type="inferred from homology"/>
<feature type="transmembrane region" description="Helical" evidence="7">
    <location>
        <begin position="118"/>
        <end position="136"/>
    </location>
</feature>
<evidence type="ECO:0000313" key="8">
    <source>
        <dbReference type="EMBL" id="GBN11666.1"/>
    </source>
</evidence>
<dbReference type="Pfam" id="PF01733">
    <property type="entry name" value="Nucleoside_tran"/>
    <property type="match status" value="1"/>
</dbReference>
<keyword evidence="4 7" id="KW-0812">Transmembrane</keyword>
<evidence type="ECO:0000256" key="6">
    <source>
        <dbReference type="ARBA" id="ARBA00023136"/>
    </source>
</evidence>
<feature type="transmembrane region" description="Helical" evidence="7">
    <location>
        <begin position="189"/>
        <end position="216"/>
    </location>
</feature>
<protein>
    <submittedName>
        <fullName evidence="8">Equilibrative nucleoside transporter 1</fullName>
    </submittedName>
</protein>
<keyword evidence="3" id="KW-0813">Transport</keyword>
<dbReference type="PANTHER" id="PTHR10332:SF80">
    <property type="entry name" value="EQUILIBRATIVE NUCLEOSIDE TRANSPORTER 2, ISOFORM A"/>
    <property type="match status" value="1"/>
</dbReference>
<comment type="subcellular location">
    <subcellularLocation>
        <location evidence="1">Membrane</location>
        <topology evidence="1">Multi-pass membrane protein</topology>
    </subcellularLocation>
</comment>
<keyword evidence="5 7" id="KW-1133">Transmembrane helix</keyword>
<evidence type="ECO:0000256" key="7">
    <source>
        <dbReference type="SAM" id="Phobius"/>
    </source>
</evidence>
<dbReference type="OrthoDB" id="6427762at2759"/>
<evidence type="ECO:0000256" key="1">
    <source>
        <dbReference type="ARBA" id="ARBA00004141"/>
    </source>
</evidence>
<evidence type="ECO:0000313" key="9">
    <source>
        <dbReference type="Proteomes" id="UP000499080"/>
    </source>
</evidence>
<feature type="transmembrane region" description="Helical" evidence="7">
    <location>
        <begin position="92"/>
        <end position="112"/>
    </location>
</feature>
<keyword evidence="9" id="KW-1185">Reference proteome</keyword>
<dbReference type="InterPro" id="IPR002259">
    <property type="entry name" value="Eqnu_transpt"/>
</dbReference>
<keyword evidence="6 7" id="KW-0472">Membrane</keyword>
<reference evidence="8 9" key="1">
    <citation type="journal article" date="2019" name="Sci. Rep.">
        <title>Orb-weaving spider Araneus ventricosus genome elucidates the spidroin gene catalogue.</title>
        <authorList>
            <person name="Kono N."/>
            <person name="Nakamura H."/>
            <person name="Ohtoshi R."/>
            <person name="Moran D.A.P."/>
            <person name="Shinohara A."/>
            <person name="Yoshida Y."/>
            <person name="Fujiwara M."/>
            <person name="Mori M."/>
            <person name="Tomita M."/>
            <person name="Arakawa K."/>
        </authorList>
    </citation>
    <scope>NUCLEOTIDE SEQUENCE [LARGE SCALE GENOMIC DNA]</scope>
</reference>
<name>A0A4Y2LDI7_ARAVE</name>
<dbReference type="GO" id="GO:0005886">
    <property type="term" value="C:plasma membrane"/>
    <property type="evidence" value="ECO:0007669"/>
    <property type="project" value="TreeGrafter"/>
</dbReference>
<dbReference type="Proteomes" id="UP000499080">
    <property type="component" value="Unassembled WGS sequence"/>
</dbReference>
<dbReference type="PANTHER" id="PTHR10332">
    <property type="entry name" value="EQUILIBRATIVE NUCLEOSIDE TRANSPORTER"/>
    <property type="match status" value="1"/>
</dbReference>
<gene>
    <name evidence="8" type="primary">SLC29A1</name>
    <name evidence="8" type="ORF">AVEN_102865_1</name>
</gene>
<dbReference type="EMBL" id="BGPR01005600">
    <property type="protein sequence ID" value="GBN11666.1"/>
    <property type="molecule type" value="Genomic_DNA"/>
</dbReference>
<sequence length="221" mass="25414">MLPTCSQKLFVSSSTYCIYTFQTLLVAVVDSLKLDSSSILYKKKLEGRRTWTQCFNVFFVFFVTLTVFPAIHADIQMVDKDFIIPEKYFTPVTCYLCFNFFAMMGSLVPNWIKWPGPRFLWIPVVLRILMIPYFMLCNYKPDKRQIPILIDNDWAYFGMAVAFGFTSGYYSSLAMMYAPGCVETEHAPIAGMMAALFLVLGIVCGVNFTFFVSWLVETKLF</sequence>
<comment type="caution">
    <text evidence="8">The sequence shown here is derived from an EMBL/GenBank/DDBJ whole genome shotgun (WGS) entry which is preliminary data.</text>
</comment>
<comment type="similarity">
    <text evidence="2">Belongs to the SLC29A/ENT transporter (TC 2.A.57) family.</text>
</comment>
<organism evidence="8 9">
    <name type="scientific">Araneus ventricosus</name>
    <name type="common">Orbweaver spider</name>
    <name type="synonym">Epeira ventricosa</name>
    <dbReference type="NCBI Taxonomy" id="182803"/>
    <lineage>
        <taxon>Eukaryota</taxon>
        <taxon>Metazoa</taxon>
        <taxon>Ecdysozoa</taxon>
        <taxon>Arthropoda</taxon>
        <taxon>Chelicerata</taxon>
        <taxon>Arachnida</taxon>
        <taxon>Araneae</taxon>
        <taxon>Araneomorphae</taxon>
        <taxon>Entelegynae</taxon>
        <taxon>Araneoidea</taxon>
        <taxon>Araneidae</taxon>
        <taxon>Araneus</taxon>
    </lineage>
</organism>